<accession>A0A366LQZ5</accession>
<feature type="signal peptide" evidence="1">
    <location>
        <begin position="1"/>
        <end position="20"/>
    </location>
</feature>
<organism evidence="2 3">
    <name type="scientific">Spongiactinospora rosea</name>
    <dbReference type="NCBI Taxonomy" id="2248750"/>
    <lineage>
        <taxon>Bacteria</taxon>
        <taxon>Bacillati</taxon>
        <taxon>Actinomycetota</taxon>
        <taxon>Actinomycetes</taxon>
        <taxon>Streptosporangiales</taxon>
        <taxon>Streptosporangiaceae</taxon>
        <taxon>Spongiactinospora</taxon>
    </lineage>
</organism>
<feature type="chain" id="PRO_5016562122" evidence="1">
    <location>
        <begin position="21"/>
        <end position="159"/>
    </location>
</feature>
<dbReference type="AlphaFoldDB" id="A0A366LQZ5"/>
<reference evidence="2 3" key="1">
    <citation type="submission" date="2018-06" db="EMBL/GenBank/DDBJ databases">
        <title>Sphaerisporangium craniellae sp. nov., isolated from a marine sponge in the South China Sea.</title>
        <authorList>
            <person name="Li L."/>
        </authorList>
    </citation>
    <scope>NUCLEOTIDE SEQUENCE [LARGE SCALE GENOMIC DNA]</scope>
    <source>
        <strain evidence="2 3">LHW63015</strain>
    </source>
</reference>
<dbReference type="Proteomes" id="UP000253303">
    <property type="component" value="Unassembled WGS sequence"/>
</dbReference>
<name>A0A366LQZ5_9ACTN</name>
<evidence type="ECO:0000256" key="1">
    <source>
        <dbReference type="SAM" id="SignalP"/>
    </source>
</evidence>
<keyword evidence="3" id="KW-1185">Reference proteome</keyword>
<proteinExistence type="predicted"/>
<evidence type="ECO:0000313" key="3">
    <source>
        <dbReference type="Proteomes" id="UP000253303"/>
    </source>
</evidence>
<protein>
    <submittedName>
        <fullName evidence="2">Uncharacterized protein</fullName>
    </submittedName>
</protein>
<comment type="caution">
    <text evidence="2">The sequence shown here is derived from an EMBL/GenBank/DDBJ whole genome shotgun (WGS) entry which is preliminary data.</text>
</comment>
<sequence length="159" mass="16318">MATVVAAGLATALSAGPAHAQTVRPVFGPAGFAGVKLGVSAKAAKAGGKIRLKMAGGPGCSGWDLKAYPTGRDSVGLYISKKRGVAVIFAPKGVKTKEGIGLGSTYKQIKKAYPKVKKAASGYPYVTVPGNPKAYYSFLIGKGKVYEMALGLHTQDCVN</sequence>
<keyword evidence="1" id="KW-0732">Signal</keyword>
<gene>
    <name evidence="2" type="ORF">DP939_33440</name>
</gene>
<evidence type="ECO:0000313" key="2">
    <source>
        <dbReference type="EMBL" id="RBQ15953.1"/>
    </source>
</evidence>
<dbReference type="EMBL" id="QMEY01000020">
    <property type="protein sequence ID" value="RBQ15953.1"/>
    <property type="molecule type" value="Genomic_DNA"/>
</dbReference>
<dbReference type="OrthoDB" id="3695075at2"/>